<protein>
    <submittedName>
        <fullName evidence="2">Uncharacterized protein</fullName>
    </submittedName>
</protein>
<name>A0A182IRY3_ANOAO</name>
<feature type="region of interest" description="Disordered" evidence="1">
    <location>
        <begin position="179"/>
        <end position="203"/>
    </location>
</feature>
<dbReference type="EnsemblMetazoa" id="AATE004339-RA">
    <property type="protein sequence ID" value="AATE004339-PA.1"/>
    <property type="gene ID" value="AATE004339"/>
</dbReference>
<evidence type="ECO:0000313" key="2">
    <source>
        <dbReference type="EnsemblMetazoa" id="AATE004339-PA.1"/>
    </source>
</evidence>
<feature type="compositionally biased region" description="Basic and acidic residues" evidence="1">
    <location>
        <begin position="102"/>
        <end position="114"/>
    </location>
</feature>
<feature type="region of interest" description="Disordered" evidence="1">
    <location>
        <begin position="100"/>
        <end position="136"/>
    </location>
</feature>
<organism evidence="2">
    <name type="scientific">Anopheles atroparvus</name>
    <name type="common">European mosquito</name>
    <dbReference type="NCBI Taxonomy" id="41427"/>
    <lineage>
        <taxon>Eukaryota</taxon>
        <taxon>Metazoa</taxon>
        <taxon>Ecdysozoa</taxon>
        <taxon>Arthropoda</taxon>
        <taxon>Hexapoda</taxon>
        <taxon>Insecta</taxon>
        <taxon>Pterygota</taxon>
        <taxon>Neoptera</taxon>
        <taxon>Endopterygota</taxon>
        <taxon>Diptera</taxon>
        <taxon>Nematocera</taxon>
        <taxon>Culicoidea</taxon>
        <taxon>Culicidae</taxon>
        <taxon>Anophelinae</taxon>
        <taxon>Anopheles</taxon>
    </lineage>
</organism>
<evidence type="ECO:0000256" key="1">
    <source>
        <dbReference type="SAM" id="MobiDB-lite"/>
    </source>
</evidence>
<dbReference type="AlphaFoldDB" id="A0A182IRY3"/>
<accession>A0A182IRY3</accession>
<sequence>MLHGPASRSARKPSMTHMLRSRFGVRRIERVIMSATFSTESFDGSGLSSSSSVMTLGPIGLSRGTTRMSDLTSWIQPVGLSVMSCSSTIEFGVSGSLSSTVSDREACRSDREQLRTWVPPLAPPEPPPPPPLPASRPVSLLLPTYESRLLSSMKPSSTLSLHRHTPIVEAPCRKRGNLQWVTRGDGTSGGVGLERAPKVKAMR</sequence>
<feature type="compositionally biased region" description="Pro residues" evidence="1">
    <location>
        <begin position="120"/>
        <end position="134"/>
    </location>
</feature>
<dbReference type="VEuPathDB" id="VectorBase:AATE004339"/>
<reference evidence="2" key="1">
    <citation type="submission" date="2022-08" db="UniProtKB">
        <authorList>
            <consortium name="EnsemblMetazoa"/>
        </authorList>
    </citation>
    <scope>IDENTIFICATION</scope>
    <source>
        <strain evidence="2">EBRO</strain>
    </source>
</reference>
<proteinExistence type="predicted"/>